<evidence type="ECO:0000313" key="6">
    <source>
        <dbReference type="EMBL" id="KAI5425668.1"/>
    </source>
</evidence>
<keyword evidence="7" id="KW-1185">Reference proteome</keyword>
<comment type="subcellular location">
    <subcellularLocation>
        <location evidence="1">Nucleus</location>
    </subcellularLocation>
</comment>
<organism evidence="6 7">
    <name type="scientific">Pisum sativum</name>
    <name type="common">Garden pea</name>
    <name type="synonym">Lathyrus oleraceus</name>
    <dbReference type="NCBI Taxonomy" id="3888"/>
    <lineage>
        <taxon>Eukaryota</taxon>
        <taxon>Viridiplantae</taxon>
        <taxon>Streptophyta</taxon>
        <taxon>Embryophyta</taxon>
        <taxon>Tracheophyta</taxon>
        <taxon>Spermatophyta</taxon>
        <taxon>Magnoliopsida</taxon>
        <taxon>eudicotyledons</taxon>
        <taxon>Gunneridae</taxon>
        <taxon>Pentapetalae</taxon>
        <taxon>rosids</taxon>
        <taxon>fabids</taxon>
        <taxon>Fabales</taxon>
        <taxon>Fabaceae</taxon>
        <taxon>Papilionoideae</taxon>
        <taxon>50 kb inversion clade</taxon>
        <taxon>NPAAA clade</taxon>
        <taxon>Hologalegina</taxon>
        <taxon>IRL clade</taxon>
        <taxon>Fabeae</taxon>
        <taxon>Lathyrus</taxon>
    </lineage>
</organism>
<dbReference type="Proteomes" id="UP001058974">
    <property type="component" value="Chromosome 3"/>
</dbReference>
<proteinExistence type="predicted"/>
<reference evidence="6 7" key="1">
    <citation type="journal article" date="2022" name="Nat. Genet.">
        <title>Improved pea reference genome and pan-genome highlight genomic features and evolutionary characteristics.</title>
        <authorList>
            <person name="Yang T."/>
            <person name="Liu R."/>
            <person name="Luo Y."/>
            <person name="Hu S."/>
            <person name="Wang D."/>
            <person name="Wang C."/>
            <person name="Pandey M.K."/>
            <person name="Ge S."/>
            <person name="Xu Q."/>
            <person name="Li N."/>
            <person name="Li G."/>
            <person name="Huang Y."/>
            <person name="Saxena R.K."/>
            <person name="Ji Y."/>
            <person name="Li M."/>
            <person name="Yan X."/>
            <person name="He Y."/>
            <person name="Liu Y."/>
            <person name="Wang X."/>
            <person name="Xiang C."/>
            <person name="Varshney R.K."/>
            <person name="Ding H."/>
            <person name="Gao S."/>
            <person name="Zong X."/>
        </authorList>
    </citation>
    <scope>NUCLEOTIDE SEQUENCE [LARGE SCALE GENOMIC DNA]</scope>
    <source>
        <strain evidence="6 7">cv. Zhongwan 6</strain>
    </source>
</reference>
<evidence type="ECO:0000256" key="3">
    <source>
        <dbReference type="ARBA" id="ARBA00022771"/>
    </source>
</evidence>
<evidence type="ECO:0000313" key="7">
    <source>
        <dbReference type="Proteomes" id="UP001058974"/>
    </source>
</evidence>
<dbReference type="InterPro" id="IPR052035">
    <property type="entry name" value="ZnF_BED_domain_contain"/>
</dbReference>
<keyword evidence="4" id="KW-0862">Zinc</keyword>
<dbReference type="PANTHER" id="PTHR46481:SF10">
    <property type="entry name" value="ZINC FINGER BED DOMAIN-CONTAINING PROTEIN 39"/>
    <property type="match status" value="1"/>
</dbReference>
<gene>
    <name evidence="6" type="ORF">KIW84_031476</name>
</gene>
<dbReference type="GO" id="GO:0008270">
    <property type="term" value="F:zinc ion binding"/>
    <property type="evidence" value="ECO:0007669"/>
    <property type="project" value="UniProtKB-KW"/>
</dbReference>
<keyword evidence="5" id="KW-0539">Nucleus</keyword>
<evidence type="ECO:0000256" key="4">
    <source>
        <dbReference type="ARBA" id="ARBA00022833"/>
    </source>
</evidence>
<evidence type="ECO:0000256" key="5">
    <source>
        <dbReference type="ARBA" id="ARBA00023242"/>
    </source>
</evidence>
<dbReference type="InterPro" id="IPR012337">
    <property type="entry name" value="RNaseH-like_sf"/>
</dbReference>
<dbReference type="Gramene" id="Psat03G0147600-T1">
    <property type="protein sequence ID" value="KAI5425668.1"/>
    <property type="gene ID" value="KIW84_031476"/>
</dbReference>
<keyword evidence="3" id="KW-0863">Zinc-finger</keyword>
<sequence>MSEFLTDWGIEKKIFIITLDNASANDIMQQTLKTQLALQNWLLCKGEFFHVRCSAHILNLIVQEGLKVAFGALPKIRETIKHVKGSESRMVKFKQCIDMVGNIDISSGSNVPTRWNSTYLMLKSALKYKCAFENLHCYDANYTSNPSKEDWLENIKLKLYKLFAEYSISSSNASSIPPTTSSTMSTEPSLFDKIRLDRQQSSTTKRNGQSQLDMYLEETALDLDYT</sequence>
<evidence type="ECO:0000256" key="2">
    <source>
        <dbReference type="ARBA" id="ARBA00022723"/>
    </source>
</evidence>
<evidence type="ECO:0000256" key="1">
    <source>
        <dbReference type="ARBA" id="ARBA00004123"/>
    </source>
</evidence>
<protein>
    <recommendedName>
        <fullName evidence="8">Transposase</fullName>
    </recommendedName>
</protein>
<name>A0A9D4XQL7_PEA</name>
<evidence type="ECO:0008006" key="8">
    <source>
        <dbReference type="Google" id="ProtNLM"/>
    </source>
</evidence>
<dbReference type="PANTHER" id="PTHR46481">
    <property type="entry name" value="ZINC FINGER BED DOMAIN-CONTAINING PROTEIN 4"/>
    <property type="match status" value="1"/>
</dbReference>
<comment type="caution">
    <text evidence="6">The sequence shown here is derived from an EMBL/GenBank/DDBJ whole genome shotgun (WGS) entry which is preliminary data.</text>
</comment>
<dbReference type="GO" id="GO:0005634">
    <property type="term" value="C:nucleus"/>
    <property type="evidence" value="ECO:0007669"/>
    <property type="project" value="UniProtKB-SubCell"/>
</dbReference>
<dbReference type="SUPFAM" id="SSF53098">
    <property type="entry name" value="Ribonuclease H-like"/>
    <property type="match status" value="1"/>
</dbReference>
<accession>A0A9D4XQL7</accession>
<dbReference type="AlphaFoldDB" id="A0A9D4XQL7"/>
<dbReference type="EMBL" id="JAMSHJ010000003">
    <property type="protein sequence ID" value="KAI5425668.1"/>
    <property type="molecule type" value="Genomic_DNA"/>
</dbReference>
<keyword evidence="2" id="KW-0479">Metal-binding</keyword>